<protein>
    <submittedName>
        <fullName evidence="6">Crp/Fnr family transcriptional regulator</fullName>
    </submittedName>
</protein>
<dbReference type="EMBL" id="JABBCQ020000018">
    <property type="protein sequence ID" value="MBI1626430.1"/>
    <property type="molecule type" value="Genomic_DNA"/>
</dbReference>
<evidence type="ECO:0000313" key="7">
    <source>
        <dbReference type="Proteomes" id="UP000530032"/>
    </source>
</evidence>
<keyword evidence="7" id="KW-1185">Reference proteome</keyword>
<dbReference type="RefSeq" id="WP_198461746.1">
    <property type="nucleotide sequence ID" value="NZ_JABBCQ020000018.1"/>
</dbReference>
<evidence type="ECO:0000256" key="2">
    <source>
        <dbReference type="ARBA" id="ARBA00023125"/>
    </source>
</evidence>
<evidence type="ECO:0000256" key="1">
    <source>
        <dbReference type="ARBA" id="ARBA00023015"/>
    </source>
</evidence>
<keyword evidence="1" id="KW-0805">Transcription regulation</keyword>
<evidence type="ECO:0000259" key="4">
    <source>
        <dbReference type="PROSITE" id="PS50042"/>
    </source>
</evidence>
<dbReference type="InterPro" id="IPR036390">
    <property type="entry name" value="WH_DNA-bd_sf"/>
</dbReference>
<keyword evidence="2" id="KW-0238">DNA-binding</keyword>
<name>A0A843BB86_9BURK</name>
<dbReference type="SUPFAM" id="SSF51206">
    <property type="entry name" value="cAMP-binding domain-like"/>
    <property type="match status" value="1"/>
</dbReference>
<dbReference type="InterPro" id="IPR050397">
    <property type="entry name" value="Env_Response_Regulators"/>
</dbReference>
<sequence>MPPTQDLIPSPKPALALAPPARKRSFEHVGTNDLWAIVQAGRWFRGLPPELAAHMQHMAQPRLLSPGEWLFRRGDAPCGIYAVARGSLSISGTAALQENTRTALLTLIEAPSWLGEIALFDGAPRTHDACANTACALLQIPIAPLREWLDATPQHWQPMALLLTHKLRASLIALEEQTVLPAAQRIMCRLVQMAMGNEQWADRSRTHRELAVSQEQLARMLGLSRQTTNQILQELQLAGWLQLRRGKLEVLDLPALKAAAQTGRTSANDRTGC</sequence>
<dbReference type="GO" id="GO:0005829">
    <property type="term" value="C:cytosol"/>
    <property type="evidence" value="ECO:0007669"/>
    <property type="project" value="TreeGrafter"/>
</dbReference>
<evidence type="ECO:0000259" key="5">
    <source>
        <dbReference type="PROSITE" id="PS51063"/>
    </source>
</evidence>
<reference evidence="6" key="1">
    <citation type="submission" date="2020-12" db="EMBL/GenBank/DDBJ databases">
        <title>Comamonas sp. nov., isolated from stream water.</title>
        <authorList>
            <person name="Park K.-H."/>
        </authorList>
    </citation>
    <scope>NUCLEOTIDE SEQUENCE</scope>
    <source>
        <strain evidence="6">EJ-4</strain>
    </source>
</reference>
<dbReference type="InterPro" id="IPR018490">
    <property type="entry name" value="cNMP-bd_dom_sf"/>
</dbReference>
<organism evidence="6 7">
    <name type="scientific">Comamonas suwonensis</name>
    <dbReference type="NCBI Taxonomy" id="2606214"/>
    <lineage>
        <taxon>Bacteria</taxon>
        <taxon>Pseudomonadati</taxon>
        <taxon>Pseudomonadota</taxon>
        <taxon>Betaproteobacteria</taxon>
        <taxon>Burkholderiales</taxon>
        <taxon>Comamonadaceae</taxon>
        <taxon>Comamonas</taxon>
    </lineage>
</organism>
<accession>A0A843BB86</accession>
<dbReference type="SMART" id="SM00100">
    <property type="entry name" value="cNMP"/>
    <property type="match status" value="1"/>
</dbReference>
<dbReference type="Pfam" id="PF00027">
    <property type="entry name" value="cNMP_binding"/>
    <property type="match status" value="1"/>
</dbReference>
<gene>
    <name evidence="6" type="ORF">HF327_018265</name>
</gene>
<comment type="caution">
    <text evidence="6">The sequence shown here is derived from an EMBL/GenBank/DDBJ whole genome shotgun (WGS) entry which is preliminary data.</text>
</comment>
<feature type="domain" description="HTH crp-type" evidence="5">
    <location>
        <begin position="180"/>
        <end position="254"/>
    </location>
</feature>
<dbReference type="PANTHER" id="PTHR24567">
    <property type="entry name" value="CRP FAMILY TRANSCRIPTIONAL REGULATORY PROTEIN"/>
    <property type="match status" value="1"/>
</dbReference>
<dbReference type="PROSITE" id="PS50042">
    <property type="entry name" value="CNMP_BINDING_3"/>
    <property type="match status" value="1"/>
</dbReference>
<proteinExistence type="predicted"/>
<dbReference type="GO" id="GO:0003677">
    <property type="term" value="F:DNA binding"/>
    <property type="evidence" value="ECO:0007669"/>
    <property type="project" value="UniProtKB-KW"/>
</dbReference>
<dbReference type="PANTHER" id="PTHR24567:SF74">
    <property type="entry name" value="HTH-TYPE TRANSCRIPTIONAL REGULATOR ARCR"/>
    <property type="match status" value="1"/>
</dbReference>
<evidence type="ECO:0000313" key="6">
    <source>
        <dbReference type="EMBL" id="MBI1626430.1"/>
    </source>
</evidence>
<dbReference type="InterPro" id="IPR000595">
    <property type="entry name" value="cNMP-bd_dom"/>
</dbReference>
<keyword evidence="3" id="KW-0804">Transcription</keyword>
<feature type="domain" description="Cyclic nucleotide-binding" evidence="4">
    <location>
        <begin position="43"/>
        <end position="149"/>
    </location>
</feature>
<dbReference type="InterPro" id="IPR036388">
    <property type="entry name" value="WH-like_DNA-bd_sf"/>
</dbReference>
<dbReference type="GO" id="GO:0003700">
    <property type="term" value="F:DNA-binding transcription factor activity"/>
    <property type="evidence" value="ECO:0007669"/>
    <property type="project" value="TreeGrafter"/>
</dbReference>
<dbReference type="Gene3D" id="2.60.120.10">
    <property type="entry name" value="Jelly Rolls"/>
    <property type="match status" value="1"/>
</dbReference>
<evidence type="ECO:0000256" key="3">
    <source>
        <dbReference type="ARBA" id="ARBA00023163"/>
    </source>
</evidence>
<dbReference type="SUPFAM" id="SSF46785">
    <property type="entry name" value="Winged helix' DNA-binding domain"/>
    <property type="match status" value="1"/>
</dbReference>
<dbReference type="Pfam" id="PF13545">
    <property type="entry name" value="HTH_Crp_2"/>
    <property type="match status" value="1"/>
</dbReference>
<dbReference type="SMART" id="SM00419">
    <property type="entry name" value="HTH_CRP"/>
    <property type="match status" value="1"/>
</dbReference>
<dbReference type="Gene3D" id="1.10.10.10">
    <property type="entry name" value="Winged helix-like DNA-binding domain superfamily/Winged helix DNA-binding domain"/>
    <property type="match status" value="1"/>
</dbReference>
<dbReference type="PROSITE" id="PS51063">
    <property type="entry name" value="HTH_CRP_2"/>
    <property type="match status" value="1"/>
</dbReference>
<dbReference type="InterPro" id="IPR014710">
    <property type="entry name" value="RmlC-like_jellyroll"/>
</dbReference>
<dbReference type="AlphaFoldDB" id="A0A843BB86"/>
<dbReference type="CDD" id="cd00038">
    <property type="entry name" value="CAP_ED"/>
    <property type="match status" value="1"/>
</dbReference>
<dbReference type="InterPro" id="IPR012318">
    <property type="entry name" value="HTH_CRP"/>
</dbReference>
<dbReference type="Proteomes" id="UP000530032">
    <property type="component" value="Unassembled WGS sequence"/>
</dbReference>